<evidence type="ECO:0000256" key="12">
    <source>
        <dbReference type="ARBA" id="ARBA00023242"/>
    </source>
</evidence>
<evidence type="ECO:0000259" key="15">
    <source>
        <dbReference type="PROSITE" id="PS51533"/>
    </source>
</evidence>
<feature type="region of interest" description="Disordered" evidence="14">
    <location>
        <begin position="632"/>
        <end position="651"/>
    </location>
</feature>
<dbReference type="InterPro" id="IPR052131">
    <property type="entry name" value="ATRX_domain-containing"/>
</dbReference>
<reference evidence="18" key="1">
    <citation type="submission" date="2015-12" db="EMBL/GenBank/DDBJ databases">
        <title>De novo transcriptome assembly of four potential Pierce s Disease insect vectors from Arizona vineyards.</title>
        <authorList>
            <person name="Tassone E.E."/>
        </authorList>
    </citation>
    <scope>NUCLEOTIDE SEQUENCE</scope>
</reference>
<dbReference type="InterPro" id="IPR025766">
    <property type="entry name" value="ADD"/>
</dbReference>
<dbReference type="GO" id="GO:0003678">
    <property type="term" value="F:DNA helicase activity"/>
    <property type="evidence" value="ECO:0007669"/>
    <property type="project" value="UniProtKB-EC"/>
</dbReference>
<keyword evidence="3" id="KW-0479">Metal-binding</keyword>
<dbReference type="GO" id="GO:0016787">
    <property type="term" value="F:hydrolase activity"/>
    <property type="evidence" value="ECO:0007669"/>
    <property type="project" value="UniProtKB-KW"/>
</dbReference>
<comment type="catalytic activity">
    <reaction evidence="13">
        <text>ATP + H2O = ADP + phosphate + H(+)</text>
        <dbReference type="Rhea" id="RHEA:13065"/>
        <dbReference type="ChEBI" id="CHEBI:15377"/>
        <dbReference type="ChEBI" id="CHEBI:15378"/>
        <dbReference type="ChEBI" id="CHEBI:30616"/>
        <dbReference type="ChEBI" id="CHEBI:43474"/>
        <dbReference type="ChEBI" id="CHEBI:456216"/>
        <dbReference type="EC" id="3.6.4.12"/>
    </reaction>
</comment>
<dbReference type="PANTHER" id="PTHR46357:SF1">
    <property type="entry name" value="TRANSCRIPTIONAL REGULATOR ATRX"/>
    <property type="match status" value="1"/>
</dbReference>
<evidence type="ECO:0000256" key="2">
    <source>
        <dbReference type="ARBA" id="ARBA00007025"/>
    </source>
</evidence>
<evidence type="ECO:0000256" key="8">
    <source>
        <dbReference type="ARBA" id="ARBA00022833"/>
    </source>
</evidence>
<dbReference type="GO" id="GO:0005524">
    <property type="term" value="F:ATP binding"/>
    <property type="evidence" value="ECO:0007669"/>
    <property type="project" value="UniProtKB-KW"/>
</dbReference>
<dbReference type="EMBL" id="GEDC01006008">
    <property type="protein sequence ID" value="JAS31290.1"/>
    <property type="molecule type" value="Transcribed_RNA"/>
</dbReference>
<organism evidence="18">
    <name type="scientific">Clastoptera arizonana</name>
    <name type="common">Arizona spittle bug</name>
    <dbReference type="NCBI Taxonomy" id="38151"/>
    <lineage>
        <taxon>Eukaryota</taxon>
        <taxon>Metazoa</taxon>
        <taxon>Ecdysozoa</taxon>
        <taxon>Arthropoda</taxon>
        <taxon>Hexapoda</taxon>
        <taxon>Insecta</taxon>
        <taxon>Pterygota</taxon>
        <taxon>Neoptera</taxon>
        <taxon>Paraneoptera</taxon>
        <taxon>Hemiptera</taxon>
        <taxon>Auchenorrhyncha</taxon>
        <taxon>Cercopoidea</taxon>
        <taxon>Clastopteridae</taxon>
        <taxon>Clastoptera</taxon>
    </lineage>
</organism>
<keyword evidence="8" id="KW-0862">Zinc</keyword>
<dbReference type="PROSITE" id="PS51533">
    <property type="entry name" value="ADD"/>
    <property type="match status" value="1"/>
</dbReference>
<evidence type="ECO:0000313" key="17">
    <source>
        <dbReference type="EMBL" id="JAS24397.1"/>
    </source>
</evidence>
<dbReference type="GO" id="GO:0005634">
    <property type="term" value="C:nucleus"/>
    <property type="evidence" value="ECO:0007669"/>
    <property type="project" value="UniProtKB-SubCell"/>
</dbReference>
<evidence type="ECO:0000256" key="3">
    <source>
        <dbReference type="ARBA" id="ARBA00022723"/>
    </source>
</evidence>
<evidence type="ECO:0000256" key="6">
    <source>
        <dbReference type="ARBA" id="ARBA00022771"/>
    </source>
</evidence>
<dbReference type="PANTHER" id="PTHR46357">
    <property type="entry name" value="TRANSCRIPTIONAL REGULATOR ATRX"/>
    <property type="match status" value="1"/>
</dbReference>
<dbReference type="GO" id="GO:0008270">
    <property type="term" value="F:zinc ion binding"/>
    <property type="evidence" value="ECO:0007669"/>
    <property type="project" value="UniProtKB-KW"/>
</dbReference>
<proteinExistence type="inferred from homology"/>
<comment type="similarity">
    <text evidence="2">Belongs to the SNF2/RAD54 helicase family.</text>
</comment>
<evidence type="ECO:0000256" key="10">
    <source>
        <dbReference type="ARBA" id="ARBA00023125"/>
    </source>
</evidence>
<keyword evidence="12" id="KW-0539">Nucleus</keyword>
<keyword evidence="11" id="KW-0234">DNA repair</keyword>
<protein>
    <recommendedName>
        <fullName evidence="15">PHD-type domain-containing protein</fullName>
    </recommendedName>
</protein>
<dbReference type="GO" id="GO:0005721">
    <property type="term" value="C:pericentric heterochromatin"/>
    <property type="evidence" value="ECO:0007669"/>
    <property type="project" value="TreeGrafter"/>
</dbReference>
<dbReference type="GO" id="GO:0006281">
    <property type="term" value="P:DNA repair"/>
    <property type="evidence" value="ECO:0007669"/>
    <property type="project" value="UniProtKB-KW"/>
</dbReference>
<evidence type="ECO:0000256" key="11">
    <source>
        <dbReference type="ARBA" id="ARBA00023204"/>
    </source>
</evidence>
<gene>
    <name evidence="17" type="ORF">g.11543</name>
    <name evidence="16" type="ORF">g.11545</name>
    <name evidence="18" type="ORF">g.11546</name>
</gene>
<accession>A0A1B6E055</accession>
<name>A0A1B6E055_9HEMI</name>
<dbReference type="GO" id="GO:0031490">
    <property type="term" value="F:chromatin DNA binding"/>
    <property type="evidence" value="ECO:0007669"/>
    <property type="project" value="TreeGrafter"/>
</dbReference>
<feature type="compositionally biased region" description="Basic residues" evidence="14">
    <location>
        <begin position="641"/>
        <end position="650"/>
    </location>
</feature>
<comment type="subcellular location">
    <subcellularLocation>
        <location evidence="1">Nucleus</location>
    </subcellularLocation>
</comment>
<keyword evidence="4" id="KW-0547">Nucleotide-binding</keyword>
<sequence length="725" mass="83370">MQNNMTLRVKPCSREKRFRINFMRENPSISKFRLHCTVCDAHLGTSGKMSAAIRVHRTLRVLVCSKCYVHRIINIGEDMICYWCFRSVEILKLPCIKCHKCPGLFCQSCIERNFGADIAEKILKFPLWHCFFCEPEPVWIHRVLAHKLLQHLKHLKKQYDTTSLEYNVDLTECCDWLKPVKGTTNISEEHTVRVLNTSRGDNFNEVSNLVENGSKNIHFTVHPQGNVPVTNNDLQLPPCVPENKPIHLNADLLIHYNQCATGIQKYDFNSTSITRKDFTNCPVIFEAEENTIRPEERNSFSNLQIKFNDNRNQTDVIQHNLNAKDCVTQPTQMNPLNVSNSISVGNGMVTDNWNSQKNGPSQEWCEASASSHCYNELYTSINDCHDVKFQPDLCNQVDPLSDQEKETSFTYNNKSETNKSHSKVINVEEQQWIALDDESHGEKMQVQSPEEINVEEMTLKSIIQLSSASSELNQEEHKLKIKVKPLTELLDKPLNDCTVLDVNKEEVVEIATGNVIDLKPLQNEISKVQHVLETVLNVTRKREKHIKLIRNMKCEHLEASELIKATQHEFKKCIRCINQIQSKIYESYKNVPGVVGLQSDEVVEVTSKKNPPSCISNKVCIKNTERKTESQLSCNDDAGPRVKHKHKHKHIDTSQNVKVPRLCYDRSNKIDTDISKQNVERQETSEIPLKEKSVICNIKWPCHNYLKLCEMYKIKPCSVSIHMLD</sequence>
<feature type="domain" description="PHD-type" evidence="15">
    <location>
        <begin position="24"/>
        <end position="161"/>
    </location>
</feature>
<dbReference type="AlphaFoldDB" id="A0A1B6E055"/>
<evidence type="ECO:0000256" key="13">
    <source>
        <dbReference type="ARBA" id="ARBA00047995"/>
    </source>
</evidence>
<dbReference type="GO" id="GO:0006338">
    <property type="term" value="P:chromatin remodeling"/>
    <property type="evidence" value="ECO:0007669"/>
    <property type="project" value="TreeGrafter"/>
</dbReference>
<keyword evidence="5" id="KW-0227">DNA damage</keyword>
<keyword evidence="6" id="KW-0863">Zinc-finger</keyword>
<dbReference type="EMBL" id="GEDC01012901">
    <property type="protein sequence ID" value="JAS24397.1"/>
    <property type="molecule type" value="Transcribed_RNA"/>
</dbReference>
<evidence type="ECO:0000256" key="9">
    <source>
        <dbReference type="ARBA" id="ARBA00022840"/>
    </source>
</evidence>
<dbReference type="EMBL" id="GEDC01021880">
    <property type="protein sequence ID" value="JAS15418.1"/>
    <property type="molecule type" value="Transcribed_RNA"/>
</dbReference>
<dbReference type="GO" id="GO:0031297">
    <property type="term" value="P:replication fork processing"/>
    <property type="evidence" value="ECO:0007669"/>
    <property type="project" value="TreeGrafter"/>
</dbReference>
<evidence type="ECO:0000256" key="7">
    <source>
        <dbReference type="ARBA" id="ARBA00022801"/>
    </source>
</evidence>
<evidence type="ECO:0000256" key="14">
    <source>
        <dbReference type="SAM" id="MobiDB-lite"/>
    </source>
</evidence>
<keyword evidence="9" id="KW-0067">ATP-binding</keyword>
<evidence type="ECO:0000313" key="16">
    <source>
        <dbReference type="EMBL" id="JAS15418.1"/>
    </source>
</evidence>
<evidence type="ECO:0000256" key="4">
    <source>
        <dbReference type="ARBA" id="ARBA00022741"/>
    </source>
</evidence>
<evidence type="ECO:0000313" key="18">
    <source>
        <dbReference type="EMBL" id="JAS31290.1"/>
    </source>
</evidence>
<evidence type="ECO:0000256" key="1">
    <source>
        <dbReference type="ARBA" id="ARBA00004123"/>
    </source>
</evidence>
<keyword evidence="10" id="KW-0238">DNA-binding</keyword>
<evidence type="ECO:0000256" key="5">
    <source>
        <dbReference type="ARBA" id="ARBA00022763"/>
    </source>
</evidence>
<keyword evidence="7" id="KW-0378">Hydrolase</keyword>